<dbReference type="OrthoDB" id="2667274at2"/>
<evidence type="ECO:0000313" key="3">
    <source>
        <dbReference type="Proteomes" id="UP000249890"/>
    </source>
</evidence>
<dbReference type="RefSeq" id="WP_087914946.1">
    <property type="nucleotide sequence ID" value="NZ_CP021780.1"/>
</dbReference>
<gene>
    <name evidence="2" type="ORF">B9T62_09120</name>
</gene>
<dbReference type="KEGG" id="pdh:B9T62_09120"/>
<reference evidence="2 3" key="1">
    <citation type="submission" date="2017-06" db="EMBL/GenBank/DDBJ databases">
        <title>Complete genome sequence of Paenibacillus donghaensis KCTC 13049T isolated from East Sea sediment, South Korea.</title>
        <authorList>
            <person name="Jung B.K."/>
            <person name="Hong S.-J."/>
            <person name="Shin J.-H."/>
        </authorList>
    </citation>
    <scope>NUCLEOTIDE SEQUENCE [LARGE SCALE GENOMIC DNA]</scope>
    <source>
        <strain evidence="2 3">KCTC 13049</strain>
    </source>
</reference>
<evidence type="ECO:0000256" key="1">
    <source>
        <dbReference type="SAM" id="MobiDB-lite"/>
    </source>
</evidence>
<organism evidence="2 3">
    <name type="scientific">Paenibacillus donghaensis</name>
    <dbReference type="NCBI Taxonomy" id="414771"/>
    <lineage>
        <taxon>Bacteria</taxon>
        <taxon>Bacillati</taxon>
        <taxon>Bacillota</taxon>
        <taxon>Bacilli</taxon>
        <taxon>Bacillales</taxon>
        <taxon>Paenibacillaceae</taxon>
        <taxon>Paenibacillus</taxon>
    </lineage>
</organism>
<keyword evidence="3" id="KW-1185">Reference proteome</keyword>
<dbReference type="AlphaFoldDB" id="A0A2Z2KD30"/>
<accession>A0A2Z2KD30</accession>
<sequence>MLDKPKLISWLRNYQCHVWNDEENDLNEGKGVVLEALIQEIESSTFDPTPVQPDTPKPGDKVKHRKMKHLGIGNVLEIAKSGERAYVDWPNYDKSKVNWAPTPAYYRLDKLEVIPNGD</sequence>
<feature type="region of interest" description="Disordered" evidence="1">
    <location>
        <begin position="44"/>
        <end position="63"/>
    </location>
</feature>
<evidence type="ECO:0000313" key="2">
    <source>
        <dbReference type="EMBL" id="ASA20930.1"/>
    </source>
</evidence>
<name>A0A2Z2KD30_9BACL</name>
<protein>
    <submittedName>
        <fullName evidence="2">Uncharacterized protein</fullName>
    </submittedName>
</protein>
<dbReference type="Proteomes" id="UP000249890">
    <property type="component" value="Chromosome"/>
</dbReference>
<proteinExistence type="predicted"/>
<dbReference type="EMBL" id="CP021780">
    <property type="protein sequence ID" value="ASA20930.1"/>
    <property type="molecule type" value="Genomic_DNA"/>
</dbReference>